<dbReference type="InterPro" id="IPR000644">
    <property type="entry name" value="CBS_dom"/>
</dbReference>
<feature type="transmembrane region" description="Helical" evidence="9">
    <location>
        <begin position="511"/>
        <end position="537"/>
    </location>
</feature>
<feature type="transmembrane region" description="Helical" evidence="9">
    <location>
        <begin position="168"/>
        <end position="196"/>
    </location>
</feature>
<dbReference type="InterPro" id="IPR046342">
    <property type="entry name" value="CBS_dom_sf"/>
</dbReference>
<dbReference type="GO" id="GO:0005247">
    <property type="term" value="F:voltage-gated chloride channel activity"/>
    <property type="evidence" value="ECO:0007669"/>
    <property type="project" value="TreeGrafter"/>
</dbReference>
<evidence type="ECO:0000256" key="1">
    <source>
        <dbReference type="ARBA" id="ARBA00004141"/>
    </source>
</evidence>
<evidence type="ECO:0000256" key="4">
    <source>
        <dbReference type="ARBA" id="ARBA00022989"/>
    </source>
</evidence>
<dbReference type="GO" id="GO:0005794">
    <property type="term" value="C:Golgi apparatus"/>
    <property type="evidence" value="ECO:0007669"/>
    <property type="project" value="TreeGrafter"/>
</dbReference>
<feature type="domain" description="CBS" evidence="10">
    <location>
        <begin position="683"/>
        <end position="738"/>
    </location>
</feature>
<keyword evidence="3 9" id="KW-0812">Transmembrane</keyword>
<feature type="transmembrane region" description="Helical" evidence="9">
    <location>
        <begin position="310"/>
        <end position="328"/>
    </location>
</feature>
<comment type="similarity">
    <text evidence="9">Belongs to the chloride channel (TC 2.A.49) family.</text>
</comment>
<dbReference type="PROSITE" id="PS51371">
    <property type="entry name" value="CBS"/>
    <property type="match status" value="1"/>
</dbReference>
<feature type="transmembrane region" description="Helical" evidence="9">
    <location>
        <begin position="450"/>
        <end position="472"/>
    </location>
</feature>
<organism evidence="11 12">
    <name type="scientific">Kluyveromyces marxianus (strain DMKU3-1042 / BCC 29191 / NBRC 104275)</name>
    <name type="common">Yeast</name>
    <name type="synonym">Candida kefyr</name>
    <dbReference type="NCBI Taxonomy" id="1003335"/>
    <lineage>
        <taxon>Eukaryota</taxon>
        <taxon>Fungi</taxon>
        <taxon>Dikarya</taxon>
        <taxon>Ascomycota</taxon>
        <taxon>Saccharomycotina</taxon>
        <taxon>Saccharomycetes</taxon>
        <taxon>Saccharomycetales</taxon>
        <taxon>Saccharomycetaceae</taxon>
        <taxon>Kluyveromyces</taxon>
    </lineage>
</organism>
<dbReference type="SUPFAM" id="SSF54631">
    <property type="entry name" value="CBS-domain pair"/>
    <property type="match status" value="1"/>
</dbReference>
<evidence type="ECO:0000256" key="3">
    <source>
        <dbReference type="ARBA" id="ARBA00022692"/>
    </source>
</evidence>
<dbReference type="GO" id="GO:0005783">
    <property type="term" value="C:endoplasmic reticulum"/>
    <property type="evidence" value="ECO:0007669"/>
    <property type="project" value="TreeGrafter"/>
</dbReference>
<evidence type="ECO:0000256" key="8">
    <source>
        <dbReference type="PROSITE-ProRule" id="PRU00703"/>
    </source>
</evidence>
<evidence type="ECO:0000313" key="11">
    <source>
        <dbReference type="EMBL" id="BAO38342.1"/>
    </source>
</evidence>
<evidence type="ECO:0000256" key="2">
    <source>
        <dbReference type="ARBA" id="ARBA00022448"/>
    </source>
</evidence>
<keyword evidence="4 9" id="KW-1133">Transmembrane helix</keyword>
<keyword evidence="6 9" id="KW-0472">Membrane</keyword>
<dbReference type="GO" id="GO:0006879">
    <property type="term" value="P:intracellular iron ion homeostasis"/>
    <property type="evidence" value="ECO:0007669"/>
    <property type="project" value="TreeGrafter"/>
</dbReference>
<dbReference type="GeneID" id="34714374"/>
<dbReference type="KEGG" id="kmx:KLMA_10720"/>
<feature type="transmembrane region" description="Helical" evidence="9">
    <location>
        <begin position="349"/>
        <end position="370"/>
    </location>
</feature>
<feature type="transmembrane region" description="Helical" evidence="9">
    <location>
        <begin position="78"/>
        <end position="98"/>
    </location>
</feature>
<keyword evidence="5 9" id="KW-0406">Ion transport</keyword>
<feature type="transmembrane region" description="Helical" evidence="9">
    <location>
        <begin position="543"/>
        <end position="561"/>
    </location>
</feature>
<dbReference type="GO" id="GO:0006878">
    <property type="term" value="P:intracellular copper ion homeostasis"/>
    <property type="evidence" value="ECO:0007669"/>
    <property type="project" value="TreeGrafter"/>
</dbReference>
<dbReference type="AlphaFoldDB" id="W0T433"/>
<feature type="transmembrane region" description="Helical" evidence="9">
    <location>
        <begin position="217"/>
        <end position="234"/>
    </location>
</feature>
<dbReference type="GO" id="GO:0000324">
    <property type="term" value="C:fungal-type vacuole"/>
    <property type="evidence" value="ECO:0007669"/>
    <property type="project" value="TreeGrafter"/>
</dbReference>
<dbReference type="RefSeq" id="XP_022674231.1">
    <property type="nucleotide sequence ID" value="XM_022822406.1"/>
</dbReference>
<name>W0T433_KLUMD</name>
<evidence type="ECO:0000256" key="6">
    <source>
        <dbReference type="ARBA" id="ARBA00023136"/>
    </source>
</evidence>
<proteinExistence type="inferred from homology"/>
<dbReference type="PANTHER" id="PTHR45711:SF9">
    <property type="entry name" value="ANION_PROTON EXCHANGE TRANSPORTER GEF1"/>
    <property type="match status" value="1"/>
</dbReference>
<feature type="transmembrane region" description="Helical" evidence="9">
    <location>
        <begin position="478"/>
        <end position="499"/>
    </location>
</feature>
<dbReference type="Gene3D" id="1.10.3080.10">
    <property type="entry name" value="Clc chloride channel"/>
    <property type="match status" value="1"/>
</dbReference>
<keyword evidence="2 9" id="KW-0813">Transport</keyword>
<gene>
    <name evidence="11" type="primary">GEF1</name>
    <name evidence="11" type="ORF">KLMA_10720</name>
</gene>
<dbReference type="VEuPathDB" id="FungiDB:KLMA_10720"/>
<comment type="subcellular location">
    <subcellularLocation>
        <location evidence="1 9">Membrane</location>
        <topology evidence="1 9">Multi-pass membrane protein</topology>
    </subcellularLocation>
</comment>
<feature type="transmembrane region" description="Helical" evidence="9">
    <location>
        <begin position="274"/>
        <end position="298"/>
    </location>
</feature>
<keyword evidence="7 9" id="KW-0868">Chloride</keyword>
<evidence type="ECO:0000256" key="5">
    <source>
        <dbReference type="ARBA" id="ARBA00023065"/>
    </source>
</evidence>
<dbReference type="OrthoDB" id="44789at2759"/>
<feature type="transmembrane region" description="Helical" evidence="9">
    <location>
        <begin position="390"/>
        <end position="410"/>
    </location>
</feature>
<dbReference type="InterPro" id="IPR001807">
    <property type="entry name" value="ClC"/>
</dbReference>
<dbReference type="InterPro" id="IPR014743">
    <property type="entry name" value="Cl-channel_core"/>
</dbReference>
<dbReference type="SMART" id="SM00116">
    <property type="entry name" value="CBS"/>
    <property type="match status" value="1"/>
</dbReference>
<dbReference type="SUPFAM" id="SSF81340">
    <property type="entry name" value="Clc chloride channel"/>
    <property type="match status" value="1"/>
</dbReference>
<accession>W0T433</accession>
<evidence type="ECO:0000313" key="12">
    <source>
        <dbReference type="Proteomes" id="UP000065495"/>
    </source>
</evidence>
<dbReference type="Proteomes" id="UP000065495">
    <property type="component" value="Chromosome 1"/>
</dbReference>
<dbReference type="CDD" id="cd03684">
    <property type="entry name" value="ClC_3_like"/>
    <property type="match status" value="1"/>
</dbReference>
<dbReference type="GO" id="GO:0005769">
    <property type="term" value="C:early endosome"/>
    <property type="evidence" value="ECO:0007669"/>
    <property type="project" value="TreeGrafter"/>
</dbReference>
<dbReference type="EMBL" id="AP012213">
    <property type="protein sequence ID" value="BAO38342.1"/>
    <property type="molecule type" value="Genomic_DNA"/>
</dbReference>
<sequence>MSGSLRLNMAYELGSNEEQAPENIPEVANFDKFTSVDWIDEERHALIKKALPLRDEFEIPTSRWHRYKHWIWSKGSSFITLTAIGLLIGGIAGFLQIFTELLVNWKSGHCARNWLLNKTFCCPKESLEKRGLLFGAFNTASTVADTFAKRSQSKCIEDGIWVETTNPILSFLLFISMSVAFAVVACLMILHIAPFATGSGISEIKTWVSGFKYTNEFLNLKTLIVKSIALPLAISSGLSVGKEGPSVHYATCCGYVITNWLLGKEMSFSEQSEYLTAATAGGVAVAFGAPIGGVLFSLEEMSSSSHFKLSTLWKSYYIALAGIAALQYMNPSRNGKIVVFEVRYDKDWYVQEIPIFILFGIFGGLYGNYISKWNVHYVSFRKRYLSRWPLQEVIILSLFTAIISYFNEFLKLDMTESMGFLFHECQTSDSSSSWSHRLCDVDNGGSFLKFLNLFCSLIFATVVRALLIVASYGCRVPAGIFVPSMAVGATFGRAVSLIVERYITGPNVITPGTYAFLGATAALSGITNLTLTVVVIMFEVTGAFTYILPTMVVVAFTRFVFSSFGADGGIADQMIVFNGFPLMEEQKGDHEFMENFFAEDIVTRDLVYLEETMTRDSLINILEGPAATISTLPILEKLDYGKLSCKGTILTRYIRNYLDTVPGSPTDLIDFKKNSEHELTQFVNFTPICVSPSTPLSILFKLFQKLGCSSIVVENGGVIMGLTTKKDVVRFMRIKHKENFGPLYAFDDKIDKKAFHLIEFCISKFARR</sequence>
<dbReference type="PANTHER" id="PTHR45711">
    <property type="entry name" value="CHLORIDE CHANNEL PROTEIN"/>
    <property type="match status" value="1"/>
</dbReference>
<evidence type="ECO:0000259" key="10">
    <source>
        <dbReference type="PROSITE" id="PS51371"/>
    </source>
</evidence>
<dbReference type="Pfam" id="PF00571">
    <property type="entry name" value="CBS"/>
    <property type="match status" value="1"/>
</dbReference>
<dbReference type="Pfam" id="PF00654">
    <property type="entry name" value="Voltage_CLC"/>
    <property type="match status" value="1"/>
</dbReference>
<keyword evidence="8" id="KW-0129">CBS domain</keyword>
<dbReference type="GO" id="GO:0005886">
    <property type="term" value="C:plasma membrane"/>
    <property type="evidence" value="ECO:0007669"/>
    <property type="project" value="TreeGrafter"/>
</dbReference>
<dbReference type="PRINTS" id="PR00762">
    <property type="entry name" value="CLCHANNEL"/>
</dbReference>
<protein>
    <recommendedName>
        <fullName evidence="9">Chloride channel protein</fullName>
    </recommendedName>
</protein>
<evidence type="ECO:0000256" key="9">
    <source>
        <dbReference type="RuleBase" id="RU361221"/>
    </source>
</evidence>
<dbReference type="Gene3D" id="3.10.580.10">
    <property type="entry name" value="CBS-domain"/>
    <property type="match status" value="1"/>
</dbReference>
<evidence type="ECO:0000256" key="7">
    <source>
        <dbReference type="ARBA" id="ARBA00023214"/>
    </source>
</evidence>
<reference evidence="11 12" key="1">
    <citation type="journal article" date="2015" name="Biotechnol. Biofuels">
        <title>Genetic basis of the highly efficient yeast Kluyveromyces marxianus: complete genome sequence and transcriptome analyses.</title>
        <authorList>
            <person name="Lertwattanasakul N."/>
            <person name="Kosaka T."/>
            <person name="Hosoyama A."/>
            <person name="Suzuki Y."/>
            <person name="Rodrussamee N."/>
            <person name="Matsutani M."/>
            <person name="Murata M."/>
            <person name="Fujimoto N."/>
            <person name="Suprayogi"/>
            <person name="Tsuchikane K."/>
            <person name="Limtong S."/>
            <person name="Fujita N."/>
            <person name="Yamada M."/>
        </authorList>
    </citation>
    <scope>NUCLEOTIDE SEQUENCE [LARGE SCALE GENOMIC DNA]</scope>
    <source>
        <strain evidence="12">DMKU3-1042 / BCC 29191 / NBRC 104275</strain>
    </source>
</reference>